<comment type="catalytic activity">
    <reaction evidence="5">
        <text>a 2'-deoxyribonucleoside 5'-diphosphate + [thioredoxin]-disulfide + H2O = a ribonucleoside 5'-diphosphate + [thioredoxin]-dithiol</text>
        <dbReference type="Rhea" id="RHEA:23252"/>
        <dbReference type="Rhea" id="RHEA-COMP:10698"/>
        <dbReference type="Rhea" id="RHEA-COMP:10700"/>
        <dbReference type="ChEBI" id="CHEBI:15377"/>
        <dbReference type="ChEBI" id="CHEBI:29950"/>
        <dbReference type="ChEBI" id="CHEBI:50058"/>
        <dbReference type="ChEBI" id="CHEBI:57930"/>
        <dbReference type="ChEBI" id="CHEBI:73316"/>
        <dbReference type="EC" id="1.17.4.1"/>
    </reaction>
</comment>
<evidence type="ECO:0000256" key="2">
    <source>
        <dbReference type="ARBA" id="ARBA00012274"/>
    </source>
</evidence>
<evidence type="ECO:0000259" key="7">
    <source>
        <dbReference type="Pfam" id="PF12637"/>
    </source>
</evidence>
<evidence type="ECO:0000313" key="8">
    <source>
        <dbReference type="EMBL" id="TLU73598.1"/>
    </source>
</evidence>
<dbReference type="EMBL" id="VCDI01000002">
    <property type="protein sequence ID" value="TLU73598.1"/>
    <property type="molecule type" value="Genomic_DNA"/>
</dbReference>
<comment type="similarity">
    <text evidence="1">Belongs to the ribonucleoside diphosphate reductase class-2 family.</text>
</comment>
<organism evidence="8 9">
    <name type="scientific">Lichenicoccus roseus</name>
    <dbReference type="NCBI Taxonomy" id="2683649"/>
    <lineage>
        <taxon>Bacteria</taxon>
        <taxon>Pseudomonadati</taxon>
        <taxon>Pseudomonadota</taxon>
        <taxon>Alphaproteobacteria</taxon>
        <taxon>Acetobacterales</taxon>
        <taxon>Acetobacteraceae</taxon>
        <taxon>Lichenicoccus</taxon>
    </lineage>
</organism>
<comment type="caution">
    <text evidence="8">The sequence shown here is derived from an EMBL/GenBank/DDBJ whole genome shotgun (WGS) entry which is preliminary data.</text>
</comment>
<evidence type="ECO:0000256" key="4">
    <source>
        <dbReference type="ARBA" id="ARBA00022741"/>
    </source>
</evidence>
<evidence type="ECO:0000313" key="9">
    <source>
        <dbReference type="Proteomes" id="UP000305654"/>
    </source>
</evidence>
<dbReference type="Proteomes" id="UP000305654">
    <property type="component" value="Unassembled WGS sequence"/>
</dbReference>
<evidence type="ECO:0000256" key="3">
    <source>
        <dbReference type="ARBA" id="ARBA00022634"/>
    </source>
</evidence>
<dbReference type="GO" id="GO:0071897">
    <property type="term" value="P:DNA biosynthetic process"/>
    <property type="evidence" value="ECO:0007669"/>
    <property type="project" value="UniProtKB-KW"/>
</dbReference>
<feature type="domain" description="TSCPD" evidence="7">
    <location>
        <begin position="359"/>
        <end position="465"/>
    </location>
</feature>
<sequence length="512" mass="53185">MLTKNRAASFWNGVRMRTLAASPDPDEPPRMVTVPADWDQDAGAAFAAMAPGTGRASLADASMLWVGPLADHPQASHGLATRLLDLLLRRAAAPLPAVWHGLRGSAPGFVLNLAAFAQPEGGLEIDDFVQACETLAEAMHLLQPSGQTPCSLLLSNLDACLAALGLDYDSDPARAVAACLCALATTAMHPHSVPSRPGASAGSVPPASPVPGLTRFALARWQEAALRGRRSGRSPTHELLPETGPIETGLTAPGHALASWTDALLGVEACGAAPLFSPLRPDGRLAASTLARLAARGMSPEAALAASLAGNPVVAIAGPAATETMHRAITPFLDRAPEAPTEVQAPMRAAAGGGRRELPARRSGFTQKATVGGHAIYLRTGEYEDGRLGELSIAPARGSPVQRGLLEAVSQAVSLGLQHGVPLESYVETFAYARLGPGGAVEGDEAVGSATSTLDYVFRTLAHAYLGRSLPDQPQNAVPAEEPDDALLPLDLPRETHRPSGPRRRHGLRLVG</sequence>
<dbReference type="GO" id="GO:0000166">
    <property type="term" value="F:nucleotide binding"/>
    <property type="evidence" value="ECO:0007669"/>
    <property type="project" value="UniProtKB-KW"/>
</dbReference>
<name>A0A5R9JH20_9PROT</name>
<reference evidence="8 9" key="1">
    <citation type="submission" date="2019-05" db="EMBL/GenBank/DDBJ databases">
        <authorList>
            <person name="Pankratov T."/>
            <person name="Grouzdev D."/>
        </authorList>
    </citation>
    <scope>NUCLEOTIDE SEQUENCE [LARGE SCALE GENOMIC DNA]</scope>
    <source>
        <strain evidence="8 9">KEBCLARHB70R</strain>
    </source>
</reference>
<dbReference type="Pfam" id="PF12637">
    <property type="entry name" value="TSCPD"/>
    <property type="match status" value="1"/>
</dbReference>
<evidence type="ECO:0000256" key="6">
    <source>
        <dbReference type="SAM" id="MobiDB-lite"/>
    </source>
</evidence>
<feature type="region of interest" description="Disordered" evidence="6">
    <location>
        <begin position="470"/>
        <end position="512"/>
    </location>
</feature>
<dbReference type="GO" id="GO:0004748">
    <property type="term" value="F:ribonucleoside-diphosphate reductase activity, thioredoxin disulfide as acceptor"/>
    <property type="evidence" value="ECO:0007669"/>
    <property type="project" value="UniProtKB-EC"/>
</dbReference>
<accession>A0A5R9JH20</accession>
<protein>
    <recommendedName>
        <fullName evidence="2">ribonucleoside-diphosphate reductase</fullName>
        <ecNumber evidence="2">1.17.4.1</ecNumber>
    </recommendedName>
</protein>
<dbReference type="InterPro" id="IPR024434">
    <property type="entry name" value="TSCPD_dom"/>
</dbReference>
<keyword evidence="3" id="KW-0237">DNA synthesis</keyword>
<dbReference type="AlphaFoldDB" id="A0A5R9JH20"/>
<evidence type="ECO:0000256" key="5">
    <source>
        <dbReference type="ARBA" id="ARBA00047754"/>
    </source>
</evidence>
<feature type="compositionally biased region" description="Basic residues" evidence="6">
    <location>
        <begin position="500"/>
        <end position="512"/>
    </location>
</feature>
<dbReference type="OrthoDB" id="9762933at2"/>
<gene>
    <name evidence="8" type="ORF">FE263_06845</name>
</gene>
<dbReference type="EC" id="1.17.4.1" evidence="2"/>
<proteinExistence type="inferred from homology"/>
<keyword evidence="4" id="KW-0547">Nucleotide-binding</keyword>
<evidence type="ECO:0000256" key="1">
    <source>
        <dbReference type="ARBA" id="ARBA00007405"/>
    </source>
</evidence>
<keyword evidence="9" id="KW-1185">Reference proteome</keyword>